<feature type="region of interest" description="Disordered" evidence="1">
    <location>
        <begin position="1"/>
        <end position="20"/>
    </location>
</feature>
<dbReference type="Proteomes" id="UP000751190">
    <property type="component" value="Unassembled WGS sequence"/>
</dbReference>
<evidence type="ECO:0000313" key="4">
    <source>
        <dbReference type="Proteomes" id="UP000751190"/>
    </source>
</evidence>
<accession>A0A8J5XEK2</accession>
<gene>
    <name evidence="3" type="ORF">KFE25_011106</name>
</gene>
<evidence type="ECO:0000256" key="2">
    <source>
        <dbReference type="SAM" id="Phobius"/>
    </source>
</evidence>
<keyword evidence="4" id="KW-1185">Reference proteome</keyword>
<protein>
    <submittedName>
        <fullName evidence="3">Uncharacterized protein</fullName>
    </submittedName>
</protein>
<organism evidence="3 4">
    <name type="scientific">Diacronema lutheri</name>
    <name type="common">Unicellular marine alga</name>
    <name type="synonym">Monochrysis lutheri</name>
    <dbReference type="NCBI Taxonomy" id="2081491"/>
    <lineage>
        <taxon>Eukaryota</taxon>
        <taxon>Haptista</taxon>
        <taxon>Haptophyta</taxon>
        <taxon>Pavlovophyceae</taxon>
        <taxon>Pavlovales</taxon>
        <taxon>Pavlovaceae</taxon>
        <taxon>Diacronema</taxon>
    </lineage>
</organism>
<keyword evidence="2" id="KW-0812">Transmembrane</keyword>
<dbReference type="AlphaFoldDB" id="A0A8J5XEK2"/>
<name>A0A8J5XEK2_DIALT</name>
<keyword evidence="2" id="KW-1133">Transmembrane helix</keyword>
<sequence>MSGDLTHAPGDKLKPKPPVEAPNFTGMTKASFRQYWLRRPDMWPLMFMNAAAALFLTWTIAREVSLNPKYRFKKSRRESAEVDHSEADVERYKASPFMAHWYPHRAFSLLGVSFRPCRELEADKRAKRSDM</sequence>
<keyword evidence="2" id="KW-0472">Membrane</keyword>
<dbReference type="EMBL" id="JAGTXO010000017">
    <property type="protein sequence ID" value="KAG8463109.1"/>
    <property type="molecule type" value="Genomic_DNA"/>
</dbReference>
<proteinExistence type="predicted"/>
<reference evidence="3" key="1">
    <citation type="submission" date="2021-05" db="EMBL/GenBank/DDBJ databases">
        <title>The genome of the haptophyte Pavlova lutheri (Diacronema luteri, Pavlovales) - a model for lipid biosynthesis in eukaryotic algae.</title>
        <authorList>
            <person name="Hulatt C.J."/>
            <person name="Posewitz M.C."/>
        </authorList>
    </citation>
    <scope>NUCLEOTIDE SEQUENCE</scope>
    <source>
        <strain evidence="3">NIVA-4/92</strain>
    </source>
</reference>
<comment type="caution">
    <text evidence="3">The sequence shown here is derived from an EMBL/GenBank/DDBJ whole genome shotgun (WGS) entry which is preliminary data.</text>
</comment>
<evidence type="ECO:0000256" key="1">
    <source>
        <dbReference type="SAM" id="MobiDB-lite"/>
    </source>
</evidence>
<feature type="transmembrane region" description="Helical" evidence="2">
    <location>
        <begin position="42"/>
        <end position="61"/>
    </location>
</feature>
<evidence type="ECO:0000313" key="3">
    <source>
        <dbReference type="EMBL" id="KAG8463109.1"/>
    </source>
</evidence>